<accession>A0A834TCR8</accession>
<evidence type="ECO:0000313" key="2">
    <source>
        <dbReference type="Proteomes" id="UP000634136"/>
    </source>
</evidence>
<comment type="caution">
    <text evidence="1">The sequence shown here is derived from an EMBL/GenBank/DDBJ whole genome shotgun (WGS) entry which is preliminary data.</text>
</comment>
<protein>
    <submittedName>
        <fullName evidence="1">Uncharacterized protein</fullName>
    </submittedName>
</protein>
<dbReference type="Proteomes" id="UP000634136">
    <property type="component" value="Unassembled WGS sequence"/>
</dbReference>
<name>A0A834TCR8_9FABA</name>
<reference evidence="1" key="1">
    <citation type="submission" date="2020-09" db="EMBL/GenBank/DDBJ databases">
        <title>Genome-Enabled Discovery of Anthraquinone Biosynthesis in Senna tora.</title>
        <authorList>
            <person name="Kang S.-H."/>
            <person name="Pandey R.P."/>
            <person name="Lee C.-M."/>
            <person name="Sim J.-S."/>
            <person name="Jeong J.-T."/>
            <person name="Choi B.-S."/>
            <person name="Jung M."/>
            <person name="Ginzburg D."/>
            <person name="Zhao K."/>
            <person name="Won S.Y."/>
            <person name="Oh T.-J."/>
            <person name="Yu Y."/>
            <person name="Kim N.-H."/>
            <person name="Lee O.R."/>
            <person name="Lee T.-H."/>
            <person name="Bashyal P."/>
            <person name="Kim T.-S."/>
            <person name="Lee W.-H."/>
            <person name="Kawkins C."/>
            <person name="Kim C.-K."/>
            <person name="Kim J.S."/>
            <person name="Ahn B.O."/>
            <person name="Rhee S.Y."/>
            <person name="Sohng J.K."/>
        </authorList>
    </citation>
    <scope>NUCLEOTIDE SEQUENCE</scope>
    <source>
        <tissue evidence="1">Leaf</tissue>
    </source>
</reference>
<dbReference type="EMBL" id="JAAIUW010000008">
    <property type="protein sequence ID" value="KAF7818665.1"/>
    <property type="molecule type" value="Genomic_DNA"/>
</dbReference>
<sequence length="32" mass="3504">MGICDPKWCGEKWGHRFVTSRGGPLLTSTAVI</sequence>
<dbReference type="AlphaFoldDB" id="A0A834TCR8"/>
<gene>
    <name evidence="1" type="ORF">G2W53_024120</name>
</gene>
<keyword evidence="2" id="KW-1185">Reference proteome</keyword>
<proteinExistence type="predicted"/>
<organism evidence="1 2">
    <name type="scientific">Senna tora</name>
    <dbReference type="NCBI Taxonomy" id="362788"/>
    <lineage>
        <taxon>Eukaryota</taxon>
        <taxon>Viridiplantae</taxon>
        <taxon>Streptophyta</taxon>
        <taxon>Embryophyta</taxon>
        <taxon>Tracheophyta</taxon>
        <taxon>Spermatophyta</taxon>
        <taxon>Magnoliopsida</taxon>
        <taxon>eudicotyledons</taxon>
        <taxon>Gunneridae</taxon>
        <taxon>Pentapetalae</taxon>
        <taxon>rosids</taxon>
        <taxon>fabids</taxon>
        <taxon>Fabales</taxon>
        <taxon>Fabaceae</taxon>
        <taxon>Caesalpinioideae</taxon>
        <taxon>Cassia clade</taxon>
        <taxon>Senna</taxon>
    </lineage>
</organism>
<evidence type="ECO:0000313" key="1">
    <source>
        <dbReference type="EMBL" id="KAF7818665.1"/>
    </source>
</evidence>